<dbReference type="Gene3D" id="3.40.50.1820">
    <property type="entry name" value="alpha/beta hydrolase"/>
    <property type="match status" value="1"/>
</dbReference>
<organism evidence="3 4">
    <name type="scientific">Phytopseudomonas seleniipraecipitans</name>
    <dbReference type="NCBI Taxonomy" id="640205"/>
    <lineage>
        <taxon>Bacteria</taxon>
        <taxon>Pseudomonadati</taxon>
        <taxon>Pseudomonadota</taxon>
        <taxon>Gammaproteobacteria</taxon>
        <taxon>Pseudomonadales</taxon>
        <taxon>Pseudomonadaceae</taxon>
        <taxon>Phytopseudomonas</taxon>
    </lineage>
</organism>
<evidence type="ECO:0000313" key="4">
    <source>
        <dbReference type="Proteomes" id="UP000243378"/>
    </source>
</evidence>
<dbReference type="InterPro" id="IPR050261">
    <property type="entry name" value="FrsA_esterase"/>
</dbReference>
<keyword evidence="1" id="KW-0378">Hydrolase</keyword>
<gene>
    <name evidence="3" type="ORF">SAMN05216381_0316</name>
</gene>
<dbReference type="OrthoDB" id="8638755at2"/>
<evidence type="ECO:0000259" key="2">
    <source>
        <dbReference type="Pfam" id="PF00326"/>
    </source>
</evidence>
<dbReference type="PANTHER" id="PTHR22946">
    <property type="entry name" value="DIENELACTONE HYDROLASE DOMAIN-CONTAINING PROTEIN-RELATED"/>
    <property type="match status" value="1"/>
</dbReference>
<dbReference type="GO" id="GO:0004252">
    <property type="term" value="F:serine-type endopeptidase activity"/>
    <property type="evidence" value="ECO:0007669"/>
    <property type="project" value="InterPro"/>
</dbReference>
<accession>A0A1G7GSF8</accession>
<dbReference type="STRING" id="640205.SAMN05216381_0316"/>
<dbReference type="InterPro" id="IPR002471">
    <property type="entry name" value="Pept_S9_AS"/>
</dbReference>
<sequence length="256" mass="28542">MPAHSEVITIAVDNERIAGTLMSPERKVPGVLFVHGWGGSQQRDLARAKGIAGFGCVCLTFDMRGHENTAASRQMVSREHSLADIVAAYDKLASQPGIDPDKIAVIGTSYGGYLSAILTELRPVRWLGLRVPALYWDEEWDRPKQALDRAGLADYRRTAMGPFENRALNCCSRFNGDVLLVESEFDDFVPHTTLMNYRASFDQAHSLTHRIMKGADHALSEDSDQKAYTSILTSWLSEMIIGARTAEYPYYSPYYS</sequence>
<name>A0A1G7GSF8_9GAMM</name>
<dbReference type="RefSeq" id="WP_092363868.1">
    <property type="nucleotide sequence ID" value="NZ_FNBM01000001.1"/>
</dbReference>
<protein>
    <recommendedName>
        <fullName evidence="2">Peptidase S9 prolyl oligopeptidase catalytic domain-containing protein</fullName>
    </recommendedName>
</protein>
<dbReference type="InterPro" id="IPR001375">
    <property type="entry name" value="Peptidase_S9_cat"/>
</dbReference>
<dbReference type="SUPFAM" id="SSF53474">
    <property type="entry name" value="alpha/beta-Hydrolases"/>
    <property type="match status" value="1"/>
</dbReference>
<evidence type="ECO:0000313" key="3">
    <source>
        <dbReference type="EMBL" id="SDE91082.1"/>
    </source>
</evidence>
<dbReference type="GO" id="GO:0006508">
    <property type="term" value="P:proteolysis"/>
    <property type="evidence" value="ECO:0007669"/>
    <property type="project" value="InterPro"/>
</dbReference>
<dbReference type="PANTHER" id="PTHR22946:SF5">
    <property type="entry name" value="PEPTIDASE S9 PROLYL OLIGOPEPTIDASE CATALYTIC DOMAIN-CONTAINING PROTEIN"/>
    <property type="match status" value="1"/>
</dbReference>
<proteinExistence type="predicted"/>
<dbReference type="Pfam" id="PF00326">
    <property type="entry name" value="Peptidase_S9"/>
    <property type="match status" value="1"/>
</dbReference>
<reference evidence="3 4" key="1">
    <citation type="submission" date="2016-10" db="EMBL/GenBank/DDBJ databases">
        <authorList>
            <person name="de Groot N.N."/>
        </authorList>
    </citation>
    <scope>NUCLEOTIDE SEQUENCE [LARGE SCALE GENOMIC DNA]</scope>
    <source>
        <strain evidence="3 4">LMG 25475</strain>
    </source>
</reference>
<dbReference type="EMBL" id="FNBM01000001">
    <property type="protein sequence ID" value="SDE91082.1"/>
    <property type="molecule type" value="Genomic_DNA"/>
</dbReference>
<dbReference type="Proteomes" id="UP000243378">
    <property type="component" value="Unassembled WGS sequence"/>
</dbReference>
<dbReference type="AlphaFoldDB" id="A0A1G7GSF8"/>
<dbReference type="InterPro" id="IPR029058">
    <property type="entry name" value="AB_hydrolase_fold"/>
</dbReference>
<dbReference type="PROSITE" id="PS00708">
    <property type="entry name" value="PRO_ENDOPEP_SER"/>
    <property type="match status" value="1"/>
</dbReference>
<evidence type="ECO:0000256" key="1">
    <source>
        <dbReference type="ARBA" id="ARBA00022801"/>
    </source>
</evidence>
<feature type="domain" description="Peptidase S9 prolyl oligopeptidase catalytic" evidence="2">
    <location>
        <begin position="55"/>
        <end position="239"/>
    </location>
</feature>